<dbReference type="Proteomes" id="UP001162501">
    <property type="component" value="Chromosome 1"/>
</dbReference>
<evidence type="ECO:0000313" key="1">
    <source>
        <dbReference type="EMBL" id="CAM9291638.1"/>
    </source>
</evidence>
<proteinExistence type="predicted"/>
<sequence>MSTHLTSNCPSQANYLTSTHIITSLPTSLQPALRHSTCLAPTLLAEHQPALSQPTASRFLHMLHQPALQHEQLAILPQIAQLHCYTPHNLPCQTNSHLSLTHSTTCLPASP</sequence>
<protein>
    <submittedName>
        <fullName evidence="1">Uncharacterized protein</fullName>
    </submittedName>
</protein>
<name>A0AC59Y191_RANTA</name>
<organism evidence="1 2">
    <name type="scientific">Rangifer tarandus platyrhynchus</name>
    <name type="common">Svalbard reindeer</name>
    <dbReference type="NCBI Taxonomy" id="3082113"/>
    <lineage>
        <taxon>Eukaryota</taxon>
        <taxon>Metazoa</taxon>
        <taxon>Chordata</taxon>
        <taxon>Craniata</taxon>
        <taxon>Vertebrata</taxon>
        <taxon>Euteleostomi</taxon>
        <taxon>Mammalia</taxon>
        <taxon>Eutheria</taxon>
        <taxon>Laurasiatheria</taxon>
        <taxon>Artiodactyla</taxon>
        <taxon>Ruminantia</taxon>
        <taxon>Pecora</taxon>
        <taxon>Cervidae</taxon>
        <taxon>Odocoileinae</taxon>
        <taxon>Rangifer</taxon>
    </lineage>
</organism>
<accession>A0AC59Y191</accession>
<evidence type="ECO:0000313" key="2">
    <source>
        <dbReference type="Proteomes" id="UP001162501"/>
    </source>
</evidence>
<gene>
    <name evidence="1" type="ORF">MRATA1EN22A_LOCUS517</name>
</gene>
<reference evidence="1" key="2">
    <citation type="submission" date="2025-03" db="EMBL/GenBank/DDBJ databases">
        <authorList>
            <consortium name="ELIXIR-Norway"/>
            <consortium name="Elixir Norway"/>
        </authorList>
    </citation>
    <scope>NUCLEOTIDE SEQUENCE</scope>
</reference>
<dbReference type="EMBL" id="OX596085">
    <property type="protein sequence ID" value="CAM9291638.1"/>
    <property type="molecule type" value="Genomic_DNA"/>
</dbReference>
<reference evidence="1" key="1">
    <citation type="submission" date="2023-05" db="EMBL/GenBank/DDBJ databases">
        <authorList>
            <consortium name="ELIXIR-Norway"/>
        </authorList>
    </citation>
    <scope>NUCLEOTIDE SEQUENCE</scope>
</reference>